<protein>
    <submittedName>
        <fullName evidence="2">Mu-like prophage protein gp16</fullName>
    </submittedName>
</protein>
<organism evidence="1 3">
    <name type="scientific">Pseudomonas costantinii</name>
    <dbReference type="NCBI Taxonomy" id="168469"/>
    <lineage>
        <taxon>Bacteria</taxon>
        <taxon>Pseudomonadati</taxon>
        <taxon>Pseudomonadota</taxon>
        <taxon>Gammaproteobacteria</taxon>
        <taxon>Pseudomonadales</taxon>
        <taxon>Pseudomonadaceae</taxon>
        <taxon>Pseudomonas</taxon>
    </lineage>
</organism>
<dbReference type="Pfam" id="PF06252">
    <property type="entry name" value="GemA"/>
    <property type="match status" value="1"/>
</dbReference>
<dbReference type="EMBL" id="MDDR01000066">
    <property type="protein sequence ID" value="OIN43354.1"/>
    <property type="molecule type" value="Genomic_DNA"/>
</dbReference>
<evidence type="ECO:0000313" key="2">
    <source>
        <dbReference type="EMBL" id="SEE37755.1"/>
    </source>
</evidence>
<dbReference type="EMBL" id="FNTS01000002">
    <property type="protein sequence ID" value="SEE37755.1"/>
    <property type="molecule type" value="Genomic_DNA"/>
</dbReference>
<evidence type="ECO:0000313" key="4">
    <source>
        <dbReference type="Proteomes" id="UP000182179"/>
    </source>
</evidence>
<dbReference type="Proteomes" id="UP000181661">
    <property type="component" value="Unassembled WGS sequence"/>
</dbReference>
<reference evidence="2 4" key="2">
    <citation type="submission" date="2016-10" db="EMBL/GenBank/DDBJ databases">
        <authorList>
            <person name="Varghese N."/>
            <person name="Submissions S."/>
        </authorList>
    </citation>
    <scope>NUCLEOTIDE SEQUENCE [LARGE SCALE GENOMIC DNA]</scope>
    <source>
        <strain evidence="2 4">BS2773</strain>
    </source>
</reference>
<evidence type="ECO:0000313" key="3">
    <source>
        <dbReference type="Proteomes" id="UP000181661"/>
    </source>
</evidence>
<reference evidence="1 3" key="1">
    <citation type="submission" date="2016-08" db="EMBL/GenBank/DDBJ databases">
        <title>Draft genome sequence of Pseudomonas costantinii LMG 22119, type strain isolated from cultivated mushroom (Agaricus bisporus) sporophores.</title>
        <authorList>
            <person name="Tambong J.T."/>
        </authorList>
    </citation>
    <scope>NUCLEOTIDE SEQUENCE [LARGE SCALE GENOMIC DNA]</scope>
    <source>
        <strain evidence="1 3">LMG 22119</strain>
    </source>
</reference>
<dbReference type="InterPro" id="IPR009363">
    <property type="entry name" value="Phage_Mu_Gp16"/>
</dbReference>
<sequence>MNRRNVQLSKIHIAKKDLGLDDDTYRALLQRIAGVTSAKDITPMQTAAVLAEFQRLGWEPTAKPNGRGCTVPNVAPGRGKLVGKIHAFLAEANRPWEYADGMALRMFKVERVDWLDAKQLGSLVSALAYDAKRNGRPTQ</sequence>
<keyword evidence="4" id="KW-1185">Reference proteome</keyword>
<name>A0A1S2UAA6_9PSED</name>
<dbReference type="RefSeq" id="WP_071487766.1">
    <property type="nucleotide sequence ID" value="NZ_FNTS01000002.1"/>
</dbReference>
<gene>
    <name evidence="1" type="ORF">BFL40_32410</name>
    <name evidence="2" type="ORF">SAMN04515675_5211</name>
</gene>
<dbReference type="OrthoDB" id="7360086at2"/>
<dbReference type="Proteomes" id="UP000182179">
    <property type="component" value="Unassembled WGS sequence"/>
</dbReference>
<proteinExistence type="predicted"/>
<accession>A0A1S2UAA6</accession>
<dbReference type="AlphaFoldDB" id="A0A1S2UAA6"/>
<evidence type="ECO:0000313" key="1">
    <source>
        <dbReference type="EMBL" id="OIN43354.1"/>
    </source>
</evidence>
<comment type="caution">
    <text evidence="1">The sequence shown here is derived from an EMBL/GenBank/DDBJ whole genome shotgun (WGS) entry which is preliminary data.</text>
</comment>